<name>A0A1A9X0A3_9MUSC</name>
<dbReference type="Proteomes" id="UP000091820">
    <property type="component" value="Unassembled WGS sequence"/>
</dbReference>
<evidence type="ECO:0000313" key="1">
    <source>
        <dbReference type="EnsemblMetazoa" id="GBRI039497-PA"/>
    </source>
</evidence>
<dbReference type="InterPro" id="IPR036036">
    <property type="entry name" value="SOCS_box-like_dom_sf"/>
</dbReference>
<dbReference type="VEuPathDB" id="VectorBase:GBRI039497"/>
<sequence>MQSISDGEKSTIAADGVSSKEDEVANFLSKSHQQNYLFPMLNKREVAPTRYLKYTINCGLRFVILKVVIRKDLIQTLPLPRRLLDYLNYKHCYSEQIESDSSNSQPSAASMHWESKVIDFVQFEEVFCEEDAYNCREELSVQFGSVGIVFACIHVRTNYE</sequence>
<proteinExistence type="predicted"/>
<protein>
    <submittedName>
        <fullName evidence="1">Uncharacterized protein</fullName>
    </submittedName>
</protein>
<dbReference type="EnsemblMetazoa" id="GBRI039497-RA">
    <property type="protein sequence ID" value="GBRI039497-PA"/>
    <property type="gene ID" value="GBRI039497"/>
</dbReference>
<dbReference type="AlphaFoldDB" id="A0A1A9X0A3"/>
<reference evidence="1" key="2">
    <citation type="submission" date="2020-05" db="UniProtKB">
        <authorList>
            <consortium name="EnsemblMetazoa"/>
        </authorList>
    </citation>
    <scope>IDENTIFICATION</scope>
    <source>
        <strain evidence="1">IAEA</strain>
    </source>
</reference>
<accession>A0A1A9X0A3</accession>
<evidence type="ECO:0000313" key="2">
    <source>
        <dbReference type="Proteomes" id="UP000091820"/>
    </source>
</evidence>
<dbReference type="GO" id="GO:0035556">
    <property type="term" value="P:intracellular signal transduction"/>
    <property type="evidence" value="ECO:0007669"/>
    <property type="project" value="InterPro"/>
</dbReference>
<organism evidence="1 2">
    <name type="scientific">Glossina brevipalpis</name>
    <dbReference type="NCBI Taxonomy" id="37001"/>
    <lineage>
        <taxon>Eukaryota</taxon>
        <taxon>Metazoa</taxon>
        <taxon>Ecdysozoa</taxon>
        <taxon>Arthropoda</taxon>
        <taxon>Hexapoda</taxon>
        <taxon>Insecta</taxon>
        <taxon>Pterygota</taxon>
        <taxon>Neoptera</taxon>
        <taxon>Endopterygota</taxon>
        <taxon>Diptera</taxon>
        <taxon>Brachycera</taxon>
        <taxon>Muscomorpha</taxon>
        <taxon>Hippoboscoidea</taxon>
        <taxon>Glossinidae</taxon>
        <taxon>Glossina</taxon>
    </lineage>
</organism>
<dbReference type="SUPFAM" id="SSF158235">
    <property type="entry name" value="SOCS box-like"/>
    <property type="match status" value="1"/>
</dbReference>
<keyword evidence="2" id="KW-1185">Reference proteome</keyword>
<reference evidence="2" key="1">
    <citation type="submission" date="2014-03" db="EMBL/GenBank/DDBJ databases">
        <authorList>
            <person name="Aksoy S."/>
            <person name="Warren W."/>
            <person name="Wilson R.K."/>
        </authorList>
    </citation>
    <scope>NUCLEOTIDE SEQUENCE [LARGE SCALE GENOMIC DNA]</scope>
    <source>
        <strain evidence="2">IAEA</strain>
    </source>
</reference>